<dbReference type="EMBL" id="CM003374">
    <property type="protein sequence ID" value="KOM40718.1"/>
    <property type="molecule type" value="Genomic_DNA"/>
</dbReference>
<evidence type="ECO:0000259" key="2">
    <source>
        <dbReference type="Pfam" id="PF20167"/>
    </source>
</evidence>
<feature type="compositionally biased region" description="Acidic residues" evidence="1">
    <location>
        <begin position="438"/>
        <end position="469"/>
    </location>
</feature>
<name>A0A0L9UD80_PHAAN</name>
<dbReference type="InterPro" id="IPR046796">
    <property type="entry name" value="Transposase_32_dom"/>
</dbReference>
<proteinExistence type="predicted"/>
<sequence>MEFWQACEQLKNQSPQQWQHRPSLLGRRITLEEAVQQYIQIPNCHHKSTQAVEEFDRPSPQQWPPPQQWQQQPFLSESLDSLDDTLQRFLKNSDATQKSIEESCKRMEMHLRYISQRLNVKVNTEVNPKEEGQAIVTESDKILDEKKLGGDEEKIERKEKEELSEKNKVEEKEKEVVEREERKKICVKIKKLKRKRKGKKKIREKKKRKFSERKRKKKKMRGKKKKSYEKSLPYPKKYHRKKEFQRFMEIFKKLEIKVPLIETPQQVPGFIKFLKKESVRGMFRSHLGQARKKKNTSHITLSRALLVYCAIRNLNVNIGQVIADDIRMCANTTNNKAPLGHPSLITHLCKIARVDTSAPPFERPRKAIDEAYYRQYCGGAQLQSIHRGQVATAEMIVGMYDTPPAHRWTMEEFHNVVAWPEEQVQGDRAEAAEASAMEMEEDDAADDEDDAFEDAEDEGEEEDTDDSSD</sequence>
<protein>
    <recommendedName>
        <fullName evidence="2">Putative plant transposon protein domain-containing protein</fullName>
    </recommendedName>
</protein>
<accession>A0A0L9UD80</accession>
<dbReference type="Proteomes" id="UP000053144">
    <property type="component" value="Chromosome 4"/>
</dbReference>
<evidence type="ECO:0000256" key="1">
    <source>
        <dbReference type="SAM" id="MobiDB-lite"/>
    </source>
</evidence>
<feature type="compositionally biased region" description="Basic residues" evidence="1">
    <location>
        <begin position="190"/>
        <end position="227"/>
    </location>
</feature>
<dbReference type="AlphaFoldDB" id="A0A0L9UD80"/>
<dbReference type="Gramene" id="KOM40718">
    <property type="protein sequence ID" value="KOM40718"/>
    <property type="gene ID" value="LR48_Vigan04g091600"/>
</dbReference>
<feature type="region of interest" description="Disordered" evidence="1">
    <location>
        <begin position="424"/>
        <end position="469"/>
    </location>
</feature>
<evidence type="ECO:0000313" key="3">
    <source>
        <dbReference type="EMBL" id="KOM40718.1"/>
    </source>
</evidence>
<dbReference type="Pfam" id="PF20167">
    <property type="entry name" value="Transposase_32"/>
    <property type="match status" value="1"/>
</dbReference>
<evidence type="ECO:0000313" key="4">
    <source>
        <dbReference type="Proteomes" id="UP000053144"/>
    </source>
</evidence>
<organism evidence="3 4">
    <name type="scientific">Phaseolus angularis</name>
    <name type="common">Azuki bean</name>
    <name type="synonym">Vigna angularis</name>
    <dbReference type="NCBI Taxonomy" id="3914"/>
    <lineage>
        <taxon>Eukaryota</taxon>
        <taxon>Viridiplantae</taxon>
        <taxon>Streptophyta</taxon>
        <taxon>Embryophyta</taxon>
        <taxon>Tracheophyta</taxon>
        <taxon>Spermatophyta</taxon>
        <taxon>Magnoliopsida</taxon>
        <taxon>eudicotyledons</taxon>
        <taxon>Gunneridae</taxon>
        <taxon>Pentapetalae</taxon>
        <taxon>rosids</taxon>
        <taxon>fabids</taxon>
        <taxon>Fabales</taxon>
        <taxon>Fabaceae</taxon>
        <taxon>Papilionoideae</taxon>
        <taxon>50 kb inversion clade</taxon>
        <taxon>NPAAA clade</taxon>
        <taxon>indigoferoid/millettioid clade</taxon>
        <taxon>Phaseoleae</taxon>
        <taxon>Vigna</taxon>
    </lineage>
</organism>
<feature type="region of interest" description="Disordered" evidence="1">
    <location>
        <begin position="50"/>
        <end position="69"/>
    </location>
</feature>
<reference evidence="4" key="1">
    <citation type="journal article" date="2015" name="Proc. Natl. Acad. Sci. U.S.A.">
        <title>Genome sequencing of adzuki bean (Vigna angularis) provides insight into high starch and low fat accumulation and domestication.</title>
        <authorList>
            <person name="Yang K."/>
            <person name="Tian Z."/>
            <person name="Chen C."/>
            <person name="Luo L."/>
            <person name="Zhao B."/>
            <person name="Wang Z."/>
            <person name="Yu L."/>
            <person name="Li Y."/>
            <person name="Sun Y."/>
            <person name="Li W."/>
            <person name="Chen Y."/>
            <person name="Li Y."/>
            <person name="Zhang Y."/>
            <person name="Ai D."/>
            <person name="Zhao J."/>
            <person name="Shang C."/>
            <person name="Ma Y."/>
            <person name="Wu B."/>
            <person name="Wang M."/>
            <person name="Gao L."/>
            <person name="Sun D."/>
            <person name="Zhang P."/>
            <person name="Guo F."/>
            <person name="Wang W."/>
            <person name="Li Y."/>
            <person name="Wang J."/>
            <person name="Varshney R.K."/>
            <person name="Wang J."/>
            <person name="Ling H.Q."/>
            <person name="Wan P."/>
        </authorList>
    </citation>
    <scope>NUCLEOTIDE SEQUENCE</scope>
    <source>
        <strain evidence="4">cv. Jingnong 6</strain>
    </source>
</reference>
<feature type="region of interest" description="Disordered" evidence="1">
    <location>
        <begin position="190"/>
        <end position="230"/>
    </location>
</feature>
<feature type="domain" description="Putative plant transposon protein" evidence="2">
    <location>
        <begin position="293"/>
        <end position="355"/>
    </location>
</feature>
<gene>
    <name evidence="3" type="ORF">LR48_Vigan04g091600</name>
</gene>